<dbReference type="PROSITE" id="PS50181">
    <property type="entry name" value="FBOX"/>
    <property type="match status" value="3"/>
</dbReference>
<dbReference type="CDD" id="cd22162">
    <property type="entry name" value="F-box_AtSKIP3-like"/>
    <property type="match status" value="3"/>
</dbReference>
<dbReference type="InterPro" id="IPR036047">
    <property type="entry name" value="F-box-like_dom_sf"/>
</dbReference>
<gene>
    <name evidence="2" type="ORF">H5410_011260</name>
</gene>
<name>A0A9J6APF2_SOLCO</name>
<dbReference type="PANTHER" id="PTHR32278:SF15">
    <property type="entry name" value="F-BOX PROTEIN PP2-B13-RELATED"/>
    <property type="match status" value="1"/>
</dbReference>
<evidence type="ECO:0000313" key="3">
    <source>
        <dbReference type="Proteomes" id="UP000824120"/>
    </source>
</evidence>
<dbReference type="OrthoDB" id="1918565at2759"/>
<dbReference type="InterPro" id="IPR001810">
    <property type="entry name" value="F-box_dom"/>
</dbReference>
<dbReference type="AlphaFoldDB" id="A0A9J6APF2"/>
<dbReference type="Pfam" id="PF00646">
    <property type="entry name" value="F-box"/>
    <property type="match status" value="2"/>
</dbReference>
<dbReference type="PANTHER" id="PTHR32278">
    <property type="entry name" value="F-BOX DOMAIN-CONTAINING PROTEIN"/>
    <property type="match status" value="1"/>
</dbReference>
<organism evidence="2 3">
    <name type="scientific">Solanum commersonii</name>
    <name type="common">Commerson's wild potato</name>
    <name type="synonym">Commerson's nightshade</name>
    <dbReference type="NCBI Taxonomy" id="4109"/>
    <lineage>
        <taxon>Eukaryota</taxon>
        <taxon>Viridiplantae</taxon>
        <taxon>Streptophyta</taxon>
        <taxon>Embryophyta</taxon>
        <taxon>Tracheophyta</taxon>
        <taxon>Spermatophyta</taxon>
        <taxon>Magnoliopsida</taxon>
        <taxon>eudicotyledons</taxon>
        <taxon>Gunneridae</taxon>
        <taxon>Pentapetalae</taxon>
        <taxon>asterids</taxon>
        <taxon>lamiids</taxon>
        <taxon>Solanales</taxon>
        <taxon>Solanaceae</taxon>
        <taxon>Solanoideae</taxon>
        <taxon>Solaneae</taxon>
        <taxon>Solanum</taxon>
    </lineage>
</organism>
<reference evidence="2 3" key="1">
    <citation type="submission" date="2020-09" db="EMBL/GenBank/DDBJ databases">
        <title>De no assembly of potato wild relative species, Solanum commersonii.</title>
        <authorList>
            <person name="Cho K."/>
        </authorList>
    </citation>
    <scope>NUCLEOTIDE SEQUENCE [LARGE SCALE GENOMIC DNA]</scope>
    <source>
        <strain evidence="2">LZ3.2</strain>
        <tissue evidence="2">Leaf</tissue>
    </source>
</reference>
<feature type="domain" description="F-box" evidence="1">
    <location>
        <begin position="542"/>
        <end position="588"/>
    </location>
</feature>
<dbReference type="Gene3D" id="1.20.1280.50">
    <property type="match status" value="2"/>
</dbReference>
<dbReference type="Proteomes" id="UP000824120">
    <property type="component" value="Chromosome 2"/>
</dbReference>
<dbReference type="Pfam" id="PF12937">
    <property type="entry name" value="F-box-like"/>
    <property type="match status" value="1"/>
</dbReference>
<feature type="domain" description="F-box" evidence="1">
    <location>
        <begin position="286"/>
        <end position="332"/>
    </location>
</feature>
<proteinExistence type="predicted"/>
<dbReference type="EMBL" id="JACXVP010000002">
    <property type="protein sequence ID" value="KAG5626042.1"/>
    <property type="molecule type" value="Genomic_DNA"/>
</dbReference>
<sequence>MVATGEHLYDLPEDCISSIICLTSPRDALKLSLVSSIFRSVAELDCVWDAFLPSDWQHIATKSVTPLKFSSKRDLFFCLCNSILIDDGNKSFALDKLTGKKSYVMSAKELSILYGDEPTHWNWKAIPESRFAEVAELKTICRLEIQGKMKTGDLSPNTTYGAYLLMKISDRSFGLDSIPSEISISVGDQESVTSTAYLRHPKSKKLESLFYRNRVETLKARVNKGEEKMVREREDGWLEIEIGEFFNGGNVDEEIIMKLMEVKGYHIKGGLIIEGIEQTISSPKIMDVFNELPEDCISSILSLTSPKDTISFSLVSSFLRLVAASDFVWQTLLPSDCDKIIDKSVIPLNYSSKKELFIRLCNTILIDGGNKSFAIEKSSGKKSYIISAEELSLLYGEEPDHWTWKSVPESRFSKVAELKVICKLVVKAKLRTSMLSANTNYGIYFIMKISDRAFGLSSVPVETSVEIGNRKDVHTATLDHRNGEKYLPDEKQRYERVPYKREDGWMEIELGELFNGGDEDEDEEFTVSLKEVKGFHVKDKREMKLDLLPEDCIVQILSFTSPHDASQLSLVSTMVRDAALSDLLWEKFLPSDYREIIERLVLPIAFSSKKELFLKFFKPLLIDGGSKSFSIDKTTSKMCYMLSARELSITWSTNPLYWCWKPLLLHSRFPEGVELIMVCWLEIKGKINTRMLSPRTTYGAYLIVNLAGRAFGLDSLPSEVSVKVGDRESKGIVYLRRNNGNNRKQELEMVIMRHRVETLRSRVDRGGREHVLCARDDGWLEIELGEFYCDGVNDKQVTMCLREIKGEHLKGGLIVEGIELRPKLIY</sequence>
<protein>
    <recommendedName>
        <fullName evidence="1">F-box domain-containing protein</fullName>
    </recommendedName>
</protein>
<dbReference type="Pfam" id="PF14299">
    <property type="entry name" value="PP2"/>
    <property type="match status" value="3"/>
</dbReference>
<evidence type="ECO:0000259" key="1">
    <source>
        <dbReference type="PROSITE" id="PS50181"/>
    </source>
</evidence>
<comment type="caution">
    <text evidence="2">The sequence shown here is derived from an EMBL/GenBank/DDBJ whole genome shotgun (WGS) entry which is preliminary data.</text>
</comment>
<dbReference type="SUPFAM" id="SSF81383">
    <property type="entry name" value="F-box domain"/>
    <property type="match status" value="3"/>
</dbReference>
<dbReference type="SMART" id="SM00256">
    <property type="entry name" value="FBOX"/>
    <property type="match status" value="3"/>
</dbReference>
<evidence type="ECO:0000313" key="2">
    <source>
        <dbReference type="EMBL" id="KAG5626042.1"/>
    </source>
</evidence>
<keyword evidence="3" id="KW-1185">Reference proteome</keyword>
<feature type="domain" description="F-box" evidence="1">
    <location>
        <begin position="5"/>
        <end position="51"/>
    </location>
</feature>
<dbReference type="InterPro" id="IPR025886">
    <property type="entry name" value="PP2-like"/>
</dbReference>
<accession>A0A9J6APF2</accession>